<dbReference type="Proteomes" id="UP000683417">
    <property type="component" value="Unassembled WGS sequence"/>
</dbReference>
<dbReference type="EMBL" id="CAJHIT010000009">
    <property type="protein sequence ID" value="CAD6505236.1"/>
    <property type="molecule type" value="Genomic_DNA"/>
</dbReference>
<protein>
    <submittedName>
        <fullName evidence="1">BgTH12-00728</fullName>
    </submittedName>
</protein>
<reference evidence="1" key="1">
    <citation type="submission" date="2020-10" db="EMBL/GenBank/DDBJ databases">
        <authorList>
            <person name="Muller C M."/>
        </authorList>
    </citation>
    <scope>NUCLEOTIDE SEQUENCE</scope>
    <source>
        <strain evidence="1">THUN-12</strain>
    </source>
</reference>
<name>A0A9W4GHL9_BLUGR</name>
<accession>A0A9W4GHL9</accession>
<organism evidence="1 2">
    <name type="scientific">Blumeria graminis f. sp. triticale</name>
    <dbReference type="NCBI Taxonomy" id="1689686"/>
    <lineage>
        <taxon>Eukaryota</taxon>
        <taxon>Fungi</taxon>
        <taxon>Dikarya</taxon>
        <taxon>Ascomycota</taxon>
        <taxon>Pezizomycotina</taxon>
        <taxon>Leotiomycetes</taxon>
        <taxon>Erysiphales</taxon>
        <taxon>Erysiphaceae</taxon>
        <taxon>Blumeria</taxon>
    </lineage>
</organism>
<evidence type="ECO:0000313" key="1">
    <source>
        <dbReference type="EMBL" id="CAD6505236.1"/>
    </source>
</evidence>
<gene>
    <name evidence="1" type="ORF">BGTH12_LOCUS6594</name>
</gene>
<sequence>MARGHLNLVGTYFEEMDDVCPGAGADLLALISHGVSREVRGETIYRSSTNSAGAKDNEINRNRNTWAAKAATRKHQSKVDERIIIRLDSQHEARKADPFLLRQQVQQPIPDSSL</sequence>
<evidence type="ECO:0000313" key="2">
    <source>
        <dbReference type="Proteomes" id="UP000683417"/>
    </source>
</evidence>
<comment type="caution">
    <text evidence="1">The sequence shown here is derived from an EMBL/GenBank/DDBJ whole genome shotgun (WGS) entry which is preliminary data.</text>
</comment>
<dbReference type="AlphaFoldDB" id="A0A9W4GHL9"/>
<proteinExistence type="predicted"/>